<evidence type="ECO:0000313" key="2">
    <source>
        <dbReference type="EMBL" id="KJZ13414.1"/>
    </source>
</evidence>
<keyword evidence="1" id="KW-1133">Transmembrane helix</keyword>
<keyword evidence="3" id="KW-1185">Reference proteome</keyword>
<accession>A0A0F4R1F0</accession>
<name>A0A0F4R1F0_9GAMM</name>
<dbReference type="Pfam" id="PF11026">
    <property type="entry name" value="DUF2721"/>
    <property type="match status" value="1"/>
</dbReference>
<feature type="transmembrane region" description="Helical" evidence="1">
    <location>
        <begin position="12"/>
        <end position="31"/>
    </location>
</feature>
<dbReference type="Proteomes" id="UP000033452">
    <property type="component" value="Unassembled WGS sequence"/>
</dbReference>
<dbReference type="OrthoDB" id="9813525at2"/>
<dbReference type="RefSeq" id="WP_046003005.1">
    <property type="nucleotide sequence ID" value="NZ_JXYA01000001.1"/>
</dbReference>
<reference evidence="2 3" key="1">
    <citation type="journal article" date="2015" name="BMC Genomics">
        <title>Genome mining reveals unlocked bioactive potential of marine Gram-negative bacteria.</title>
        <authorList>
            <person name="Machado H."/>
            <person name="Sonnenschein E.C."/>
            <person name="Melchiorsen J."/>
            <person name="Gram L."/>
        </authorList>
    </citation>
    <scope>NUCLEOTIDE SEQUENCE [LARGE SCALE GENOMIC DNA]</scope>
    <source>
        <strain evidence="2 3">S2471</strain>
    </source>
</reference>
<dbReference type="AlphaFoldDB" id="A0A0F4R1F0"/>
<feature type="transmembrane region" description="Helical" evidence="1">
    <location>
        <begin position="88"/>
        <end position="109"/>
    </location>
</feature>
<proteinExistence type="predicted"/>
<feature type="transmembrane region" description="Helical" evidence="1">
    <location>
        <begin position="62"/>
        <end position="82"/>
    </location>
</feature>
<dbReference type="EMBL" id="JXYA01000001">
    <property type="protein sequence ID" value="KJZ13414.1"/>
    <property type="molecule type" value="Genomic_DNA"/>
</dbReference>
<organism evidence="2 3">
    <name type="scientific">Pseudoalteromonas rubra</name>
    <dbReference type="NCBI Taxonomy" id="43658"/>
    <lineage>
        <taxon>Bacteria</taxon>
        <taxon>Pseudomonadati</taxon>
        <taxon>Pseudomonadota</taxon>
        <taxon>Gammaproteobacteria</taxon>
        <taxon>Alteromonadales</taxon>
        <taxon>Pseudoalteromonadaceae</taxon>
        <taxon>Pseudoalteromonas</taxon>
    </lineage>
</organism>
<dbReference type="InterPro" id="IPR021279">
    <property type="entry name" value="DUF2721"/>
</dbReference>
<gene>
    <name evidence="2" type="ORF">TW77_00515</name>
</gene>
<evidence type="ECO:0000256" key="1">
    <source>
        <dbReference type="SAM" id="Phobius"/>
    </source>
</evidence>
<comment type="caution">
    <text evidence="2">The sequence shown here is derived from an EMBL/GenBank/DDBJ whole genome shotgun (WGS) entry which is preliminary data.</text>
</comment>
<evidence type="ECO:0000313" key="3">
    <source>
        <dbReference type="Proteomes" id="UP000033452"/>
    </source>
</evidence>
<dbReference type="PATRIC" id="fig|43658.5.peg.105"/>
<sequence length="132" mass="14786">MTLTTPGLLFPAISLLLLAYTNRFLVLAQLIRELNAREGDQLRPLVVAQIDNLKKRIKLIRLMQVWGVIAFLLCTMSMFALFVDVALLGVVLFGASLCCLTLSLLLSLYEIHISCDAIEIELNNIEKKPIQD</sequence>
<keyword evidence="1" id="KW-0812">Transmembrane</keyword>
<protein>
    <submittedName>
        <fullName evidence="2">II family cellulose-binding protein</fullName>
    </submittedName>
</protein>
<keyword evidence="1" id="KW-0472">Membrane</keyword>